<proteinExistence type="inferred from homology"/>
<evidence type="ECO:0000256" key="3">
    <source>
        <dbReference type="ARBA" id="ARBA00023242"/>
    </source>
</evidence>
<dbReference type="OrthoDB" id="19679at2759"/>
<keyword evidence="3" id="KW-0539">Nucleus</keyword>
<accession>A0A811LPE9</accession>
<dbReference type="Pfam" id="PF09751">
    <property type="entry name" value="Es2"/>
    <property type="match status" value="1"/>
</dbReference>
<gene>
    <name evidence="5" type="ORF">BOKJ2_LOCUS14010</name>
</gene>
<reference evidence="5" key="1">
    <citation type="submission" date="2020-09" db="EMBL/GenBank/DDBJ databases">
        <authorList>
            <person name="Kikuchi T."/>
        </authorList>
    </citation>
    <scope>NUCLEOTIDE SEQUENCE</scope>
    <source>
        <strain evidence="5">SH1</strain>
    </source>
</reference>
<dbReference type="PANTHER" id="PTHR12940">
    <property type="entry name" value="ES-2 PROTEIN - RELATED"/>
    <property type="match status" value="1"/>
</dbReference>
<dbReference type="EMBL" id="CAJFDH010000006">
    <property type="protein sequence ID" value="CAD5230187.1"/>
    <property type="molecule type" value="Genomic_DNA"/>
</dbReference>
<dbReference type="Proteomes" id="UP000783686">
    <property type="component" value="Unassembled WGS sequence"/>
</dbReference>
<evidence type="ECO:0000313" key="6">
    <source>
        <dbReference type="Proteomes" id="UP000614601"/>
    </source>
</evidence>
<evidence type="ECO:0000313" key="5">
    <source>
        <dbReference type="EMBL" id="CAD5230187.1"/>
    </source>
</evidence>
<comment type="subcellular location">
    <subcellularLocation>
        <location evidence="1">Nucleus</location>
    </subcellularLocation>
</comment>
<organism evidence="5 6">
    <name type="scientific">Bursaphelenchus okinawaensis</name>
    <dbReference type="NCBI Taxonomy" id="465554"/>
    <lineage>
        <taxon>Eukaryota</taxon>
        <taxon>Metazoa</taxon>
        <taxon>Ecdysozoa</taxon>
        <taxon>Nematoda</taxon>
        <taxon>Chromadorea</taxon>
        <taxon>Rhabditida</taxon>
        <taxon>Tylenchina</taxon>
        <taxon>Tylenchomorpha</taxon>
        <taxon>Aphelenchoidea</taxon>
        <taxon>Aphelenchoididae</taxon>
        <taxon>Bursaphelenchus</taxon>
    </lineage>
</organism>
<comment type="similarity">
    <text evidence="2">Belongs to the ESS2 family.</text>
</comment>
<dbReference type="Proteomes" id="UP000614601">
    <property type="component" value="Unassembled WGS sequence"/>
</dbReference>
<evidence type="ECO:0000256" key="2">
    <source>
        <dbReference type="ARBA" id="ARBA00009072"/>
    </source>
</evidence>
<dbReference type="EMBL" id="CAJFCW020000006">
    <property type="protein sequence ID" value="CAG9127576.1"/>
    <property type="molecule type" value="Genomic_DNA"/>
</dbReference>
<name>A0A811LPE9_9BILA</name>
<keyword evidence="6" id="KW-1185">Reference proteome</keyword>
<feature type="compositionally biased region" description="Polar residues" evidence="4">
    <location>
        <begin position="448"/>
        <end position="462"/>
    </location>
</feature>
<feature type="region of interest" description="Disordered" evidence="4">
    <location>
        <begin position="439"/>
        <end position="466"/>
    </location>
</feature>
<evidence type="ECO:0000256" key="1">
    <source>
        <dbReference type="ARBA" id="ARBA00004123"/>
    </source>
</evidence>
<dbReference type="PANTHER" id="PTHR12940:SF0">
    <property type="entry name" value="SPLICING FACTOR ESS-2 HOMOLOG"/>
    <property type="match status" value="1"/>
</dbReference>
<protein>
    <submittedName>
        <fullName evidence="5">Uncharacterized protein</fullName>
    </submittedName>
</protein>
<dbReference type="GO" id="GO:0071013">
    <property type="term" value="C:catalytic step 2 spliceosome"/>
    <property type="evidence" value="ECO:0007669"/>
    <property type="project" value="TreeGrafter"/>
</dbReference>
<comment type="caution">
    <text evidence="5">The sequence shown here is derived from an EMBL/GenBank/DDBJ whole genome shotgun (WGS) entry which is preliminary data.</text>
</comment>
<evidence type="ECO:0000256" key="4">
    <source>
        <dbReference type="SAM" id="MobiDB-lite"/>
    </source>
</evidence>
<dbReference type="AlphaFoldDB" id="A0A811LPE9"/>
<dbReference type="InterPro" id="IPR019148">
    <property type="entry name" value="Nuclear_protein_DGCR14_ESS-2"/>
</dbReference>
<sequence length="495" mass="56134">MDDLDDKRLTESARKASKLYNTVAVVRKPEKSNLEVVLSEENRPVKVFKKPREVLSEDQFTEDLQKIIVRDYFPELPKLKAQQEYLDAVERNDVEALRRIQMKFSADTLQGPKNTARRYNPDERRFDVDTEMEVIANQEGTNEVDDNQKPGPSTAVDVEKHTVQSFVDNYVSEDTKSFHDVCKLDEEAHRKVHNWIYKAEEKHNAEFVRKAIPMAEEADIQMIEARKPDELKDRPNGLDNWGYKAKNTVLFDIEEAAPTAKEFLDRLKGNQLEINKKATRIDIKTIGWKEPASTQTANKFVVPKVDISGQIVEKNLGAGGFEVLPTPNPTPQPEDSPFITWGQIDGTPFRLDGADMTPAPDGVPSFRLPEPTKREVIAHELADKIKKNNMAKRAFSQKMTEKLRNPHSRMSTLSRLAMMSPAAHKLAETKLGIKTKNTGLLSRKTPGSVRSTPSNKSRTSITPLIVRKDKQESSDIFTEDLLSVRSSTRSSVRKL</sequence>